<accession>A0AAW0QKK3</accession>
<reference evidence="1 2" key="1">
    <citation type="submission" date="2023-01" db="EMBL/GenBank/DDBJ databases">
        <title>Analysis of 21 Apiospora genomes using comparative genomics revels a genus with tremendous synthesis potential of carbohydrate active enzymes and secondary metabolites.</title>
        <authorList>
            <person name="Sorensen T."/>
        </authorList>
    </citation>
    <scope>NUCLEOTIDE SEQUENCE [LARGE SCALE GENOMIC DNA]</scope>
    <source>
        <strain evidence="1 2">CBS 117206</strain>
    </source>
</reference>
<dbReference type="EMBL" id="JAQQWP010000008">
    <property type="protein sequence ID" value="KAK8105103.1"/>
    <property type="molecule type" value="Genomic_DNA"/>
</dbReference>
<comment type="caution">
    <text evidence="1">The sequence shown here is derived from an EMBL/GenBank/DDBJ whole genome shotgun (WGS) entry which is preliminary data.</text>
</comment>
<organism evidence="1 2">
    <name type="scientific">Apiospora kogelbergensis</name>
    <dbReference type="NCBI Taxonomy" id="1337665"/>
    <lineage>
        <taxon>Eukaryota</taxon>
        <taxon>Fungi</taxon>
        <taxon>Dikarya</taxon>
        <taxon>Ascomycota</taxon>
        <taxon>Pezizomycotina</taxon>
        <taxon>Sordariomycetes</taxon>
        <taxon>Xylariomycetidae</taxon>
        <taxon>Amphisphaeriales</taxon>
        <taxon>Apiosporaceae</taxon>
        <taxon>Apiospora</taxon>
    </lineage>
</organism>
<evidence type="ECO:0000313" key="2">
    <source>
        <dbReference type="Proteomes" id="UP001392437"/>
    </source>
</evidence>
<dbReference type="AlphaFoldDB" id="A0AAW0QKK3"/>
<gene>
    <name evidence="1" type="ORF">PG999_008462</name>
</gene>
<dbReference type="Proteomes" id="UP001392437">
    <property type="component" value="Unassembled WGS sequence"/>
</dbReference>
<keyword evidence="2" id="KW-1185">Reference proteome</keyword>
<proteinExistence type="predicted"/>
<protein>
    <submittedName>
        <fullName evidence="1">Uncharacterized protein</fullName>
    </submittedName>
</protein>
<name>A0AAW0QKK3_9PEZI</name>
<sequence>MAVGADVGLDQFLLQPRPDNEIGSDLRALDALTRQHVENNYHLKPVHQTLKSLSQALVALGFSGHGQRSPDDIVRLAIEARTRYAALQHIITRVALQSSTLSMGSGASVSLLPPSVAAFAQSVPATERHRGNAEAMSTAMTKWRQLSAFLLHPNRSDRAPLPPPEEAVAQQAQQLAKELNRFLQAFVVSGREINYEQEDHLRQVLAECARFGYLLFSQPAEYRFNYDGQGRRGGIVVCPGLERVSDGEGRPFSKPQVLSAPVEDV</sequence>
<evidence type="ECO:0000313" key="1">
    <source>
        <dbReference type="EMBL" id="KAK8105103.1"/>
    </source>
</evidence>